<evidence type="ECO:0000256" key="1">
    <source>
        <dbReference type="SAM" id="Coils"/>
    </source>
</evidence>
<protein>
    <submittedName>
        <fullName evidence="3">Uncharacterized protein</fullName>
    </submittedName>
</protein>
<dbReference type="Proteomes" id="UP001162131">
    <property type="component" value="Unassembled WGS sequence"/>
</dbReference>
<gene>
    <name evidence="3" type="ORF">BSTOLATCC_MIC14738</name>
</gene>
<organism evidence="3 4">
    <name type="scientific">Blepharisma stoltei</name>
    <dbReference type="NCBI Taxonomy" id="1481888"/>
    <lineage>
        <taxon>Eukaryota</taxon>
        <taxon>Sar</taxon>
        <taxon>Alveolata</taxon>
        <taxon>Ciliophora</taxon>
        <taxon>Postciliodesmatophora</taxon>
        <taxon>Heterotrichea</taxon>
        <taxon>Heterotrichida</taxon>
        <taxon>Blepharismidae</taxon>
        <taxon>Blepharisma</taxon>
    </lineage>
</organism>
<feature type="coiled-coil region" evidence="1">
    <location>
        <begin position="81"/>
        <end position="279"/>
    </location>
</feature>
<evidence type="ECO:0000256" key="2">
    <source>
        <dbReference type="SAM" id="MobiDB-lite"/>
    </source>
</evidence>
<keyword evidence="1" id="KW-0175">Coiled coil</keyword>
<reference evidence="3" key="1">
    <citation type="submission" date="2021-09" db="EMBL/GenBank/DDBJ databases">
        <authorList>
            <consortium name="AG Swart"/>
            <person name="Singh M."/>
            <person name="Singh A."/>
            <person name="Seah K."/>
            <person name="Emmerich C."/>
        </authorList>
    </citation>
    <scope>NUCLEOTIDE SEQUENCE</scope>
    <source>
        <strain evidence="3">ATCC30299</strain>
    </source>
</reference>
<feature type="compositionally biased region" description="Basic and acidic residues" evidence="2">
    <location>
        <begin position="1"/>
        <end position="15"/>
    </location>
</feature>
<comment type="caution">
    <text evidence="3">The sequence shown here is derived from an EMBL/GenBank/DDBJ whole genome shotgun (WGS) entry which is preliminary data.</text>
</comment>
<feature type="region of interest" description="Disordered" evidence="2">
    <location>
        <begin position="1"/>
        <end position="22"/>
    </location>
</feature>
<name>A0AAU9IS09_9CILI</name>
<evidence type="ECO:0000313" key="3">
    <source>
        <dbReference type="EMBL" id="CAG9315997.1"/>
    </source>
</evidence>
<keyword evidence="4" id="KW-1185">Reference proteome</keyword>
<proteinExistence type="predicted"/>
<dbReference type="AlphaFoldDB" id="A0AAU9IS09"/>
<accession>A0AAU9IS09</accession>
<sequence>MDRNLEQKSFSEKRPQSAKASTSHGRYSFFLNLDEQAPYMPNTAYSARMSPYRTSTSQLYTERQAYTDRITPIDLNYEKNLDDLRRQISYLRRQIDENNTAYIQDLSTQKQEYEKQIDFIQREKELECINLKQRLNEVENLAEKERKIGEEYRVQHFGLLSLNSNLQERIKTLGLEIEQLSEDKEALKKEIEDLKIEKNDLIGNHHKKVGEIQEDFNRSEREYREVYQKLESVIEEQSQQVKSLERVIKENKANYERDISNLEEMLNSTRRLLELREKDVKDLLWNEEQYKAKIDTLANESSYSRYEFDQIHKQNLSLKQEVANLKKQQLRKAKII</sequence>
<dbReference type="EMBL" id="CAJZBQ010000014">
    <property type="protein sequence ID" value="CAG9315997.1"/>
    <property type="molecule type" value="Genomic_DNA"/>
</dbReference>
<evidence type="ECO:0000313" key="4">
    <source>
        <dbReference type="Proteomes" id="UP001162131"/>
    </source>
</evidence>